<organism evidence="2 3">
    <name type="scientific">Lentinula lateritia</name>
    <dbReference type="NCBI Taxonomy" id="40482"/>
    <lineage>
        <taxon>Eukaryota</taxon>
        <taxon>Fungi</taxon>
        <taxon>Dikarya</taxon>
        <taxon>Basidiomycota</taxon>
        <taxon>Agaricomycotina</taxon>
        <taxon>Agaricomycetes</taxon>
        <taxon>Agaricomycetidae</taxon>
        <taxon>Agaricales</taxon>
        <taxon>Marasmiineae</taxon>
        <taxon>Omphalotaceae</taxon>
        <taxon>Lentinula</taxon>
    </lineage>
</organism>
<reference evidence="2" key="1">
    <citation type="submission" date="2022-08" db="EMBL/GenBank/DDBJ databases">
        <title>A Global Phylogenomic Analysis of the Shiitake Genus Lentinula.</title>
        <authorList>
            <consortium name="DOE Joint Genome Institute"/>
            <person name="Sierra-Patev S."/>
            <person name="Min B."/>
            <person name="Naranjo-Ortiz M."/>
            <person name="Looney B."/>
            <person name="Konkel Z."/>
            <person name="Slot J.C."/>
            <person name="Sakamoto Y."/>
            <person name="Steenwyk J.L."/>
            <person name="Rokas A."/>
            <person name="Carro J."/>
            <person name="Camarero S."/>
            <person name="Ferreira P."/>
            <person name="Molpeceres G."/>
            <person name="Ruiz-Duenas F.J."/>
            <person name="Serrano A."/>
            <person name="Henrissat B."/>
            <person name="Drula E."/>
            <person name="Hughes K.W."/>
            <person name="Mata J.L."/>
            <person name="Ishikawa N.K."/>
            <person name="Vargas-Isla R."/>
            <person name="Ushijima S."/>
            <person name="Smith C.A."/>
            <person name="Ahrendt S."/>
            <person name="Andreopoulos W."/>
            <person name="He G."/>
            <person name="Labutti K."/>
            <person name="Lipzen A."/>
            <person name="Ng V."/>
            <person name="Riley R."/>
            <person name="Sandor L."/>
            <person name="Barry K."/>
            <person name="Martinez A.T."/>
            <person name="Xiao Y."/>
            <person name="Gibbons J.G."/>
            <person name="Terashima K."/>
            <person name="Grigoriev I.V."/>
            <person name="Hibbett D.S."/>
        </authorList>
    </citation>
    <scope>NUCLEOTIDE SEQUENCE</scope>
    <source>
        <strain evidence="2">RHP3577 ss4</strain>
    </source>
</reference>
<sequence>MNTGDLGSRMDLTEPVHRNSPRTQSIPYQTPVSLPFRQTQHSPTYMRTQSHATSPTDVGPGQLIHSHPSSHSINSPTLNHTVPSLPSFPSVPTIPQSVSKTWHNHIVPAFQTLTHNFTPQNMFHYCPLPTAPVQSLNVFIPESYTPLNSPQFLPINFVRSPVSVPSASIRLPSQVGSCMDINNIVEQTPSRIMHQPRPHRMVDLDHLSASAHVVPEIQSVPAIMLEFPQGHLQSFHEHHNMPQQWTQPPSPLSLQAPTNHHYPMYYTPYPVYQNFQPPPETPRSVTPKIKIEYSSIHATFLATIKDADALKDRKSWIKWNEGVWQAVANGFVLGHIWDEPSPGTPLTEWNTPLSHPAVSSPPTRKEIENRLKWDKNDG</sequence>
<accession>A0ABQ8UXQ7</accession>
<dbReference type="Proteomes" id="UP001150217">
    <property type="component" value="Unassembled WGS sequence"/>
</dbReference>
<gene>
    <name evidence="2" type="ORF">C8R41DRAFT_927219</name>
</gene>
<evidence type="ECO:0000313" key="3">
    <source>
        <dbReference type="Proteomes" id="UP001150217"/>
    </source>
</evidence>
<comment type="caution">
    <text evidence="2">The sequence shown here is derived from an EMBL/GenBank/DDBJ whole genome shotgun (WGS) entry which is preliminary data.</text>
</comment>
<keyword evidence="3" id="KW-1185">Reference proteome</keyword>
<name>A0ABQ8UXQ7_9AGAR</name>
<feature type="region of interest" description="Disordered" evidence="1">
    <location>
        <begin position="347"/>
        <end position="378"/>
    </location>
</feature>
<feature type="compositionally biased region" description="Basic and acidic residues" evidence="1">
    <location>
        <begin position="363"/>
        <end position="378"/>
    </location>
</feature>
<dbReference type="EMBL" id="JANVFT010000152">
    <property type="protein sequence ID" value="KAJ4463807.1"/>
    <property type="molecule type" value="Genomic_DNA"/>
</dbReference>
<feature type="region of interest" description="Disordered" evidence="1">
    <location>
        <begin position="1"/>
        <end position="29"/>
    </location>
</feature>
<evidence type="ECO:0000256" key="1">
    <source>
        <dbReference type="SAM" id="MobiDB-lite"/>
    </source>
</evidence>
<protein>
    <submittedName>
        <fullName evidence="2">Uncharacterized protein</fullName>
    </submittedName>
</protein>
<evidence type="ECO:0000313" key="2">
    <source>
        <dbReference type="EMBL" id="KAJ4463807.1"/>
    </source>
</evidence>
<proteinExistence type="predicted"/>